<dbReference type="FunFam" id="1.10.287.130:FF:000002">
    <property type="entry name" value="Two-component osmosensing histidine kinase"/>
    <property type="match status" value="1"/>
</dbReference>
<feature type="domain" description="PAC" evidence="22">
    <location>
        <begin position="272"/>
        <end position="322"/>
    </location>
</feature>
<dbReference type="Proteomes" id="UP001156601">
    <property type="component" value="Unassembled WGS sequence"/>
</dbReference>
<dbReference type="PANTHER" id="PTHR45339">
    <property type="entry name" value="HYBRID SIGNAL TRANSDUCTION HISTIDINE KINASE J"/>
    <property type="match status" value="1"/>
</dbReference>
<evidence type="ECO:0000259" key="20">
    <source>
        <dbReference type="PROSITE" id="PS50110"/>
    </source>
</evidence>
<dbReference type="InterPro" id="IPR001610">
    <property type="entry name" value="PAC"/>
</dbReference>
<dbReference type="InterPro" id="IPR008207">
    <property type="entry name" value="Sig_transdc_His_kin_Hpt_dom"/>
</dbReference>
<evidence type="ECO:0000259" key="21">
    <source>
        <dbReference type="PROSITE" id="PS50112"/>
    </source>
</evidence>
<dbReference type="PROSITE" id="PS50113">
    <property type="entry name" value="PAC"/>
    <property type="match status" value="2"/>
</dbReference>
<feature type="domain" description="PAC" evidence="22">
    <location>
        <begin position="147"/>
        <end position="201"/>
    </location>
</feature>
<dbReference type="InterPro" id="IPR035965">
    <property type="entry name" value="PAS-like_dom_sf"/>
</dbReference>
<feature type="domain" description="Response regulatory" evidence="20">
    <location>
        <begin position="729"/>
        <end position="845"/>
    </location>
</feature>
<feature type="modified residue" description="Phosphohistidine" evidence="16">
    <location>
        <position position="917"/>
    </location>
</feature>
<dbReference type="Pfam" id="PF01627">
    <property type="entry name" value="Hpt"/>
    <property type="match status" value="1"/>
</dbReference>
<comment type="subcellular location">
    <subcellularLocation>
        <location evidence="2">Cell membrane</location>
        <topology evidence="2">Multi-pass membrane protein</topology>
    </subcellularLocation>
</comment>
<evidence type="ECO:0000256" key="9">
    <source>
        <dbReference type="ARBA" id="ARBA00022777"/>
    </source>
</evidence>
<feature type="transmembrane region" description="Helical" evidence="18">
    <location>
        <begin position="7"/>
        <end position="27"/>
    </location>
</feature>
<organism evidence="24 25">
    <name type="scientific">Agaribacter marinus</name>
    <dbReference type="NCBI Taxonomy" id="1431249"/>
    <lineage>
        <taxon>Bacteria</taxon>
        <taxon>Pseudomonadati</taxon>
        <taxon>Pseudomonadota</taxon>
        <taxon>Gammaproteobacteria</taxon>
        <taxon>Alteromonadales</taxon>
        <taxon>Alteromonadaceae</taxon>
        <taxon>Agaribacter</taxon>
    </lineage>
</organism>
<keyword evidence="25" id="KW-1185">Reference proteome</keyword>
<gene>
    <name evidence="24" type="ORF">GCM10007852_00450</name>
</gene>
<dbReference type="Pfam" id="PF13426">
    <property type="entry name" value="PAS_9"/>
    <property type="match status" value="1"/>
</dbReference>
<dbReference type="InterPro" id="IPR000700">
    <property type="entry name" value="PAS-assoc_C"/>
</dbReference>
<keyword evidence="11 18" id="KW-1133">Transmembrane helix</keyword>
<dbReference type="SMART" id="SM00387">
    <property type="entry name" value="HATPase_c"/>
    <property type="match status" value="1"/>
</dbReference>
<dbReference type="InterPro" id="IPR004358">
    <property type="entry name" value="Sig_transdc_His_kin-like_C"/>
</dbReference>
<dbReference type="PROSITE" id="PS50894">
    <property type="entry name" value="HPT"/>
    <property type="match status" value="1"/>
</dbReference>
<evidence type="ECO:0000256" key="13">
    <source>
        <dbReference type="ARBA" id="ARBA00023136"/>
    </source>
</evidence>
<dbReference type="SUPFAM" id="SSF47384">
    <property type="entry name" value="Homodimeric domain of signal transducing histidine kinase"/>
    <property type="match status" value="1"/>
</dbReference>
<dbReference type="Pfam" id="PF08447">
    <property type="entry name" value="PAS_3"/>
    <property type="match status" value="1"/>
</dbReference>
<evidence type="ECO:0000256" key="12">
    <source>
        <dbReference type="ARBA" id="ARBA00023012"/>
    </source>
</evidence>
<keyword evidence="13 18" id="KW-0472">Membrane</keyword>
<dbReference type="InterPro" id="IPR001789">
    <property type="entry name" value="Sig_transdc_resp-reg_receiver"/>
</dbReference>
<evidence type="ECO:0000256" key="14">
    <source>
        <dbReference type="ARBA" id="ARBA00064003"/>
    </source>
</evidence>
<dbReference type="Gene3D" id="3.40.50.2300">
    <property type="match status" value="2"/>
</dbReference>
<evidence type="ECO:0000256" key="17">
    <source>
        <dbReference type="PROSITE-ProRule" id="PRU00169"/>
    </source>
</evidence>
<dbReference type="PROSITE" id="PS50112">
    <property type="entry name" value="PAS"/>
    <property type="match status" value="2"/>
</dbReference>
<dbReference type="Gene3D" id="3.30.450.20">
    <property type="entry name" value="PAS domain"/>
    <property type="match status" value="2"/>
</dbReference>
<proteinExistence type="predicted"/>
<keyword evidence="8" id="KW-0547">Nucleotide-binding</keyword>
<dbReference type="GO" id="GO:0005524">
    <property type="term" value="F:ATP binding"/>
    <property type="evidence" value="ECO:0007669"/>
    <property type="project" value="UniProtKB-KW"/>
</dbReference>
<dbReference type="InterPro" id="IPR000014">
    <property type="entry name" value="PAS"/>
</dbReference>
<dbReference type="CDD" id="cd00088">
    <property type="entry name" value="HPT"/>
    <property type="match status" value="1"/>
</dbReference>
<evidence type="ECO:0000256" key="4">
    <source>
        <dbReference type="ARBA" id="ARBA00022475"/>
    </source>
</evidence>
<dbReference type="Pfam" id="PF02518">
    <property type="entry name" value="HATPase_c"/>
    <property type="match status" value="1"/>
</dbReference>
<keyword evidence="12" id="KW-0902">Two-component regulatory system</keyword>
<dbReference type="Gene3D" id="1.10.287.130">
    <property type="match status" value="1"/>
</dbReference>
<keyword evidence="7 18" id="KW-0812">Transmembrane</keyword>
<dbReference type="NCBIfam" id="TIGR00229">
    <property type="entry name" value="sensory_box"/>
    <property type="match status" value="2"/>
</dbReference>
<evidence type="ECO:0000256" key="11">
    <source>
        <dbReference type="ARBA" id="ARBA00022989"/>
    </source>
</evidence>
<dbReference type="PRINTS" id="PR00344">
    <property type="entry name" value="BCTRLSENSOR"/>
</dbReference>
<evidence type="ECO:0000259" key="23">
    <source>
        <dbReference type="PROSITE" id="PS50894"/>
    </source>
</evidence>
<dbReference type="PANTHER" id="PTHR45339:SF1">
    <property type="entry name" value="HYBRID SIGNAL TRANSDUCTION HISTIDINE KINASE J"/>
    <property type="match status" value="1"/>
</dbReference>
<keyword evidence="5 17" id="KW-0597">Phosphoprotein</keyword>
<dbReference type="InterPro" id="IPR003661">
    <property type="entry name" value="HisK_dim/P_dom"/>
</dbReference>
<reference evidence="24" key="2">
    <citation type="submission" date="2023-01" db="EMBL/GenBank/DDBJ databases">
        <title>Draft genome sequence of Agaribacter marinus strain NBRC 110023.</title>
        <authorList>
            <person name="Sun Q."/>
            <person name="Mori K."/>
        </authorList>
    </citation>
    <scope>NUCLEOTIDE SEQUENCE</scope>
    <source>
        <strain evidence="24">NBRC 110023</strain>
    </source>
</reference>
<dbReference type="EC" id="2.7.13.3" evidence="3"/>
<dbReference type="InterPro" id="IPR005467">
    <property type="entry name" value="His_kinase_dom"/>
</dbReference>
<keyword evidence="6" id="KW-0808">Transferase</keyword>
<feature type="domain" description="PAS" evidence="21">
    <location>
        <begin position="195"/>
        <end position="247"/>
    </location>
</feature>
<feature type="domain" description="Response regulatory" evidence="20">
    <location>
        <begin position="581"/>
        <end position="701"/>
    </location>
</feature>
<feature type="modified residue" description="4-aspartylphosphate" evidence="17">
    <location>
        <position position="634"/>
    </location>
</feature>
<evidence type="ECO:0000256" key="18">
    <source>
        <dbReference type="SAM" id="Phobius"/>
    </source>
</evidence>
<dbReference type="GO" id="GO:0005886">
    <property type="term" value="C:plasma membrane"/>
    <property type="evidence" value="ECO:0007669"/>
    <property type="project" value="UniProtKB-SubCell"/>
</dbReference>
<dbReference type="SUPFAM" id="SSF52172">
    <property type="entry name" value="CheY-like"/>
    <property type="match status" value="2"/>
</dbReference>
<evidence type="ECO:0000259" key="22">
    <source>
        <dbReference type="PROSITE" id="PS50113"/>
    </source>
</evidence>
<dbReference type="PROSITE" id="PS50109">
    <property type="entry name" value="HIS_KIN"/>
    <property type="match status" value="1"/>
</dbReference>
<dbReference type="CDD" id="cd16922">
    <property type="entry name" value="HATPase_EvgS-ArcB-TorS-like"/>
    <property type="match status" value="1"/>
</dbReference>
<evidence type="ECO:0000313" key="24">
    <source>
        <dbReference type="EMBL" id="GLR69137.1"/>
    </source>
</evidence>
<evidence type="ECO:0000256" key="5">
    <source>
        <dbReference type="ARBA" id="ARBA00022553"/>
    </source>
</evidence>
<dbReference type="EMBL" id="BSOT01000001">
    <property type="protein sequence ID" value="GLR69137.1"/>
    <property type="molecule type" value="Genomic_DNA"/>
</dbReference>
<dbReference type="InterPro" id="IPR036890">
    <property type="entry name" value="HATPase_C_sf"/>
</dbReference>
<dbReference type="SMART" id="SM00448">
    <property type="entry name" value="REC"/>
    <property type="match status" value="2"/>
</dbReference>
<dbReference type="SMART" id="SM00091">
    <property type="entry name" value="PAS"/>
    <property type="match status" value="2"/>
</dbReference>
<evidence type="ECO:0000256" key="15">
    <source>
        <dbReference type="ARBA" id="ARBA00068150"/>
    </source>
</evidence>
<dbReference type="Pfam" id="PF00512">
    <property type="entry name" value="HisKA"/>
    <property type="match status" value="1"/>
</dbReference>
<feature type="modified residue" description="4-aspartylphosphate" evidence="17">
    <location>
        <position position="778"/>
    </location>
</feature>
<evidence type="ECO:0000256" key="8">
    <source>
        <dbReference type="ARBA" id="ARBA00022741"/>
    </source>
</evidence>
<name>A0AA37WGP3_9ALTE</name>
<dbReference type="CDD" id="cd17546">
    <property type="entry name" value="REC_hyHK_CKI1_RcsC-like"/>
    <property type="match status" value="2"/>
</dbReference>
<evidence type="ECO:0000256" key="2">
    <source>
        <dbReference type="ARBA" id="ARBA00004651"/>
    </source>
</evidence>
<dbReference type="AlphaFoldDB" id="A0AA37WGP3"/>
<dbReference type="SUPFAM" id="SSF55785">
    <property type="entry name" value="PYP-like sensor domain (PAS domain)"/>
    <property type="match status" value="2"/>
</dbReference>
<evidence type="ECO:0000256" key="3">
    <source>
        <dbReference type="ARBA" id="ARBA00012438"/>
    </source>
</evidence>
<dbReference type="GO" id="GO:0000155">
    <property type="term" value="F:phosphorelay sensor kinase activity"/>
    <property type="evidence" value="ECO:0007669"/>
    <property type="project" value="InterPro"/>
</dbReference>
<evidence type="ECO:0000256" key="7">
    <source>
        <dbReference type="ARBA" id="ARBA00022692"/>
    </source>
</evidence>
<dbReference type="Pfam" id="PF00072">
    <property type="entry name" value="Response_reg"/>
    <property type="match status" value="2"/>
</dbReference>
<reference evidence="24" key="1">
    <citation type="journal article" date="2014" name="Int. J. Syst. Evol. Microbiol.">
        <title>Complete genome sequence of Corynebacterium casei LMG S-19264T (=DSM 44701T), isolated from a smear-ripened cheese.</title>
        <authorList>
            <consortium name="US DOE Joint Genome Institute (JGI-PGF)"/>
            <person name="Walter F."/>
            <person name="Albersmeier A."/>
            <person name="Kalinowski J."/>
            <person name="Ruckert C."/>
        </authorList>
    </citation>
    <scope>NUCLEOTIDE SEQUENCE</scope>
    <source>
        <strain evidence="24">NBRC 110023</strain>
    </source>
</reference>
<sequence>MNNTSQLGHLVRALALLLVLFSLSLAIGVVIDVLYGVLFFSASIALYCIYLFNQIRHKSAALELSDSDKKNLYRLLNKIPNVSYSCRLDENWTMLYISDYFEDLSGYPIGDFLGPSKRKNYIDIIHTEDKDKFSGEILKSIANKQTFSVEYRIHCADGTIKWVQENGQASFNDDDNTSVELLHGSIFDISERIRIEHHYQQMLESAPDSMIVIDQHGKIVFVNNQTCRMFGYSISEMIDQSVDLLLPHRFQQKHGQHIQGFFQKPNARQMGAGAELWAKRKNNKEFPVEISLSPFSGLDGIYVSAAIRDITQRKEIEKELNIVKNEAIAANRAKSDFLANMSHEIRTPMNAILGMSQLALNTTLDEKQRNFIDRVHRSAESLLGIINDLLDFSKIEAGKLDVEAVPFQLEDTMEHLANLIAYKAEEAQVELNFYVDPQINTHLIGDPLRLGQILANLGNNAVKFTQAGGEVVVSVFCLSDTLKDTTLQFEVTDTGIGISDEQQSQLFKSFSQADSSTTRKFGGTGLGLVISKSLVELLNGEISLKSKLGFGSTFQFTLTFDKQHEVPTEQQKIIEDINDIRVLIIDDNATARKILCNTLNHFKIHADTANDGRQGLDKIISADDTAPYELVLMDWSMPDMDGIKTTIAINELGLNHTPKVIIVTAFCRDELAHEARNLPIAKILTKPITASSLLDAVLVALDFSSVPNQRAQKRSSQLNAVIDSLRNTSVLLVEDNEMNQVLAMELLISNGIEATLARNGREAIKMVQENAFDLVLMDCQMPVMDGIEATQYIRKTLGNTNLPIIAMTANAMIGDKEKVLEAGMNDHIAKPINVDNMFNTIAKWISSSTPSVSPKKEPINTSFPKIPGINTNAGLARTEQSADLYLKLMLSFNQSIHDFEADFNASKDRKTQVRLAHTLKGNAASIGADVVSNKAFALEEALQQNIDHTGILSHLLNSLTLLENDINHALKAYAKPDSTAPTILDKEQTNRQLRKIEQLLDESDTEASYLLKELAASIDCIDLQFNLKRASKKLEKYDFDAALKILRKAIANYSASH</sequence>
<keyword evidence="10" id="KW-0067">ATP-binding</keyword>
<keyword evidence="9" id="KW-0418">Kinase</keyword>
<evidence type="ECO:0000256" key="16">
    <source>
        <dbReference type="PROSITE-ProRule" id="PRU00110"/>
    </source>
</evidence>
<dbReference type="InterPro" id="IPR036097">
    <property type="entry name" value="HisK_dim/P_sf"/>
</dbReference>
<dbReference type="SMART" id="SM00388">
    <property type="entry name" value="HisKA"/>
    <property type="match status" value="1"/>
</dbReference>
<dbReference type="InterPro" id="IPR036641">
    <property type="entry name" value="HPT_dom_sf"/>
</dbReference>
<dbReference type="Gene3D" id="3.30.565.10">
    <property type="entry name" value="Histidine kinase-like ATPase, C-terminal domain"/>
    <property type="match status" value="1"/>
</dbReference>
<dbReference type="CDD" id="cd00082">
    <property type="entry name" value="HisKA"/>
    <property type="match status" value="1"/>
</dbReference>
<dbReference type="FunFam" id="3.30.565.10:FF:000010">
    <property type="entry name" value="Sensor histidine kinase RcsC"/>
    <property type="match status" value="1"/>
</dbReference>
<accession>A0AA37WGP3</accession>
<keyword evidence="4" id="KW-1003">Cell membrane</keyword>
<dbReference type="InterPro" id="IPR013655">
    <property type="entry name" value="PAS_fold_3"/>
</dbReference>
<dbReference type="SMART" id="SM00086">
    <property type="entry name" value="PAC"/>
    <property type="match status" value="2"/>
</dbReference>
<evidence type="ECO:0000259" key="19">
    <source>
        <dbReference type="PROSITE" id="PS50109"/>
    </source>
</evidence>
<evidence type="ECO:0000313" key="25">
    <source>
        <dbReference type="Proteomes" id="UP001156601"/>
    </source>
</evidence>
<feature type="domain" description="PAS" evidence="21">
    <location>
        <begin position="88"/>
        <end position="144"/>
    </location>
</feature>
<comment type="caution">
    <text evidence="24">The sequence shown here is derived from an EMBL/GenBank/DDBJ whole genome shotgun (WGS) entry which is preliminary data.</text>
</comment>
<evidence type="ECO:0000256" key="6">
    <source>
        <dbReference type="ARBA" id="ARBA00022679"/>
    </source>
</evidence>
<dbReference type="SUPFAM" id="SSF47226">
    <property type="entry name" value="Histidine-containing phosphotransfer domain, HPT domain"/>
    <property type="match status" value="1"/>
</dbReference>
<dbReference type="RefSeq" id="WP_284215462.1">
    <property type="nucleotide sequence ID" value="NZ_BSOT01000001.1"/>
</dbReference>
<dbReference type="CDD" id="cd00130">
    <property type="entry name" value="PAS"/>
    <property type="match status" value="2"/>
</dbReference>
<feature type="domain" description="HPt" evidence="23">
    <location>
        <begin position="877"/>
        <end position="973"/>
    </location>
</feature>
<dbReference type="Gene3D" id="1.20.120.160">
    <property type="entry name" value="HPT domain"/>
    <property type="match status" value="1"/>
</dbReference>
<evidence type="ECO:0000256" key="10">
    <source>
        <dbReference type="ARBA" id="ARBA00022840"/>
    </source>
</evidence>
<comment type="subunit">
    <text evidence="14">At low DSF concentrations, interacts with RpfF.</text>
</comment>
<feature type="domain" description="Histidine kinase" evidence="19">
    <location>
        <begin position="340"/>
        <end position="562"/>
    </location>
</feature>
<dbReference type="SUPFAM" id="SSF55874">
    <property type="entry name" value="ATPase domain of HSP90 chaperone/DNA topoisomerase II/histidine kinase"/>
    <property type="match status" value="1"/>
</dbReference>
<dbReference type="PROSITE" id="PS50110">
    <property type="entry name" value="RESPONSE_REGULATORY"/>
    <property type="match status" value="2"/>
</dbReference>
<evidence type="ECO:0000256" key="1">
    <source>
        <dbReference type="ARBA" id="ARBA00000085"/>
    </source>
</evidence>
<protein>
    <recommendedName>
        <fullName evidence="15">Sensory/regulatory protein RpfC</fullName>
        <ecNumber evidence="3">2.7.13.3</ecNumber>
    </recommendedName>
</protein>
<dbReference type="InterPro" id="IPR003594">
    <property type="entry name" value="HATPase_dom"/>
</dbReference>
<comment type="catalytic activity">
    <reaction evidence="1">
        <text>ATP + protein L-histidine = ADP + protein N-phospho-L-histidine.</text>
        <dbReference type="EC" id="2.7.13.3"/>
    </reaction>
</comment>
<dbReference type="InterPro" id="IPR011006">
    <property type="entry name" value="CheY-like_superfamily"/>
</dbReference>